<organism evidence="2">
    <name type="scientific">Sesamum radiatum</name>
    <name type="common">Black benniseed</name>
    <dbReference type="NCBI Taxonomy" id="300843"/>
    <lineage>
        <taxon>Eukaryota</taxon>
        <taxon>Viridiplantae</taxon>
        <taxon>Streptophyta</taxon>
        <taxon>Embryophyta</taxon>
        <taxon>Tracheophyta</taxon>
        <taxon>Spermatophyta</taxon>
        <taxon>Magnoliopsida</taxon>
        <taxon>eudicotyledons</taxon>
        <taxon>Gunneridae</taxon>
        <taxon>Pentapetalae</taxon>
        <taxon>asterids</taxon>
        <taxon>lamiids</taxon>
        <taxon>Lamiales</taxon>
        <taxon>Pedaliaceae</taxon>
        <taxon>Sesamum</taxon>
    </lineage>
</organism>
<gene>
    <name evidence="2" type="ORF">Sradi_2201600</name>
</gene>
<feature type="transmembrane region" description="Helical" evidence="1">
    <location>
        <begin position="6"/>
        <end position="26"/>
    </location>
</feature>
<keyword evidence="1" id="KW-0812">Transmembrane</keyword>
<reference evidence="2" key="2">
    <citation type="journal article" date="2024" name="Plant">
        <title>Genomic evolution and insights into agronomic trait innovations of Sesamum species.</title>
        <authorList>
            <person name="Miao H."/>
            <person name="Wang L."/>
            <person name="Qu L."/>
            <person name="Liu H."/>
            <person name="Sun Y."/>
            <person name="Le M."/>
            <person name="Wang Q."/>
            <person name="Wei S."/>
            <person name="Zheng Y."/>
            <person name="Lin W."/>
            <person name="Duan Y."/>
            <person name="Cao H."/>
            <person name="Xiong S."/>
            <person name="Wang X."/>
            <person name="Wei L."/>
            <person name="Li C."/>
            <person name="Ma Q."/>
            <person name="Ju M."/>
            <person name="Zhao R."/>
            <person name="Li G."/>
            <person name="Mu C."/>
            <person name="Tian Q."/>
            <person name="Mei H."/>
            <person name="Zhang T."/>
            <person name="Gao T."/>
            <person name="Zhang H."/>
        </authorList>
    </citation>
    <scope>NUCLEOTIDE SEQUENCE</scope>
    <source>
        <strain evidence="2">G02</strain>
    </source>
</reference>
<evidence type="ECO:0000313" key="2">
    <source>
        <dbReference type="EMBL" id="KAL0398583.1"/>
    </source>
</evidence>
<comment type="caution">
    <text evidence="2">The sequence shown here is derived from an EMBL/GenBank/DDBJ whole genome shotgun (WGS) entry which is preliminary data.</text>
</comment>
<dbReference type="AlphaFoldDB" id="A0AAW2T352"/>
<sequence>MVQPIATGTFFLGFALACLHFFISALGELRTRVVGIESPPWIEFGAIRIVMVRFSGCVDKAEGRVLVGGEGCEGVVTGEIECRIGRVVSALFGPGLPGLESALVQSAIRPSLSEREKGAKGTLEGWLGTESVAAVESGGPQPSG</sequence>
<protein>
    <submittedName>
        <fullName evidence="2">Uncharacterized protein</fullName>
    </submittedName>
</protein>
<reference evidence="2" key="1">
    <citation type="submission" date="2020-06" db="EMBL/GenBank/DDBJ databases">
        <authorList>
            <person name="Li T."/>
            <person name="Hu X."/>
            <person name="Zhang T."/>
            <person name="Song X."/>
            <person name="Zhang H."/>
            <person name="Dai N."/>
            <person name="Sheng W."/>
            <person name="Hou X."/>
            <person name="Wei L."/>
        </authorList>
    </citation>
    <scope>NUCLEOTIDE SEQUENCE</scope>
    <source>
        <strain evidence="2">G02</strain>
        <tissue evidence="2">Leaf</tissue>
    </source>
</reference>
<keyword evidence="1" id="KW-1133">Transmembrane helix</keyword>
<keyword evidence="1" id="KW-0472">Membrane</keyword>
<evidence type="ECO:0000256" key="1">
    <source>
        <dbReference type="SAM" id="Phobius"/>
    </source>
</evidence>
<proteinExistence type="predicted"/>
<name>A0AAW2T352_SESRA</name>
<dbReference type="EMBL" id="JACGWJ010000009">
    <property type="protein sequence ID" value="KAL0398583.1"/>
    <property type="molecule type" value="Genomic_DNA"/>
</dbReference>
<accession>A0AAW2T352</accession>